<feature type="compositionally biased region" description="Gly residues" evidence="2">
    <location>
        <begin position="477"/>
        <end position="487"/>
    </location>
</feature>
<sequence>MASWGTDSWGGCQSTTAHGGANDWNSSGQQTTGAGDWNAGAQQDTGGGEWNSGGEQATGTNQWNSGEDGNNNKNDFGGGQFSGDEADAGGRGTQEPGAFDGTCNLCGKDGHRKRDCPEKPPQLCANCQEEGHSVNECENPRKIDRSDVQDLEPAAAMAKIKEAVADDDMFDAKEAIRAYVKALPNTDFVALENALRKHDVGVFLIAMELEMDETMTNMDLQGNLGKKYSVTYRFSGRCPRPRDRQAWPKDAGENLERLKEAGDMVKTLVPRCRNCDALGHDRRQCPEDPIEKQQQAITCFNCGETGHRVRDCTTPRVDKFACKNCNKSGHTAKECPEPRPVPEDLECTKCGEIGKHWRKDCPQGAQSRACHNCGAEDHMSRDCTEPRRMKCRNCDEFDHVAKDCPKPRDMSRVKCMNCSEMGHFKSKCPKPVVEDDAGDAGNGGFDNGGLDNSAGFDNGGDGGSWNAPTAADNGWQTSGGGAGGSAW</sequence>
<feature type="domain" description="CCHC-type" evidence="3">
    <location>
        <begin position="390"/>
        <end position="406"/>
    </location>
</feature>
<feature type="domain" description="CCHC-type" evidence="3">
    <location>
        <begin position="370"/>
        <end position="385"/>
    </location>
</feature>
<dbReference type="PROSITE" id="PS50158">
    <property type="entry name" value="ZF_CCHC"/>
    <property type="match status" value="7"/>
</dbReference>
<dbReference type="Proteomes" id="UP000011086">
    <property type="component" value="Unassembled WGS sequence"/>
</dbReference>
<feature type="region of interest" description="Disordered" evidence="2">
    <location>
        <begin position="1"/>
        <end position="99"/>
    </location>
</feature>
<dbReference type="GO" id="GO:0008270">
    <property type="term" value="F:zinc ion binding"/>
    <property type="evidence" value="ECO:0007669"/>
    <property type="project" value="UniProtKB-KW"/>
</dbReference>
<dbReference type="GO" id="GO:0003676">
    <property type="term" value="F:nucleic acid binding"/>
    <property type="evidence" value="ECO:0007669"/>
    <property type="project" value="InterPro"/>
</dbReference>
<evidence type="ECO:0000259" key="3">
    <source>
        <dbReference type="PROSITE" id="PS50158"/>
    </source>
</evidence>
<feature type="compositionally biased region" description="Polar residues" evidence="2">
    <location>
        <begin position="53"/>
        <end position="65"/>
    </location>
</feature>
<keyword evidence="1" id="KW-0863">Zinc-finger</keyword>
<accession>A0AA97PQC9</accession>
<name>A0AA97PQC9_PYRO3</name>
<gene>
    <name evidence="4" type="ORF">OOU_Y34scaffold00192g18</name>
</gene>
<dbReference type="InterPro" id="IPR036875">
    <property type="entry name" value="Znf_CCHC_sf"/>
</dbReference>
<organism evidence="4">
    <name type="scientific">Pyricularia oryzae (strain Y34)</name>
    <name type="common">Rice blast fungus</name>
    <name type="synonym">Magnaporthe oryzae</name>
    <dbReference type="NCBI Taxonomy" id="1143189"/>
    <lineage>
        <taxon>Eukaryota</taxon>
        <taxon>Fungi</taxon>
        <taxon>Dikarya</taxon>
        <taxon>Ascomycota</taxon>
        <taxon>Pezizomycotina</taxon>
        <taxon>Sordariomycetes</taxon>
        <taxon>Sordariomycetidae</taxon>
        <taxon>Magnaporthales</taxon>
        <taxon>Pyriculariaceae</taxon>
        <taxon>Pyricularia</taxon>
    </lineage>
</organism>
<proteinExistence type="predicted"/>
<feature type="compositionally biased region" description="Polar residues" evidence="2">
    <location>
        <begin position="11"/>
        <end position="33"/>
    </location>
</feature>
<evidence type="ECO:0000256" key="1">
    <source>
        <dbReference type="PROSITE-ProRule" id="PRU00047"/>
    </source>
</evidence>
<dbReference type="Pfam" id="PF00098">
    <property type="entry name" value="zf-CCHC"/>
    <property type="match status" value="6"/>
</dbReference>
<reference evidence="4" key="1">
    <citation type="journal article" date="2012" name="PLoS Genet.">
        <title>Comparative analysis of the genomes of two field isolates of the rice blast fungus Magnaporthe oryzae.</title>
        <authorList>
            <person name="Xue M."/>
            <person name="Yang J."/>
            <person name="Li Z."/>
            <person name="Hu S."/>
            <person name="Yao N."/>
            <person name="Dean R.A."/>
            <person name="Zhao W."/>
            <person name="Shen M."/>
            <person name="Zhang H."/>
            <person name="Li C."/>
            <person name="Liu L."/>
            <person name="Cao L."/>
            <person name="Xu X."/>
            <person name="Xing Y."/>
            <person name="Hsiang T."/>
            <person name="Zhang Z."/>
            <person name="Xu J.R."/>
            <person name="Peng Y.L."/>
        </authorList>
    </citation>
    <scope>NUCLEOTIDE SEQUENCE</scope>
    <source>
        <strain evidence="4">Y34</strain>
    </source>
</reference>
<protein>
    <submittedName>
        <fullName evidence="4">Zinc finger protein GIS2</fullName>
    </submittedName>
</protein>
<feature type="domain" description="CCHC-type" evidence="3">
    <location>
        <begin position="414"/>
        <end position="430"/>
    </location>
</feature>
<dbReference type="PANTHER" id="PTHR23002">
    <property type="entry name" value="ZINC FINGER CCHC DOMAIN CONTAINING PROTEIN"/>
    <property type="match status" value="1"/>
</dbReference>
<dbReference type="Gene3D" id="4.10.60.10">
    <property type="entry name" value="Zinc finger, CCHC-type"/>
    <property type="match status" value="5"/>
</dbReference>
<dbReference type="InterPro" id="IPR051714">
    <property type="entry name" value="Znf_CCHC_NABP"/>
</dbReference>
<dbReference type="InterPro" id="IPR001878">
    <property type="entry name" value="Znf_CCHC"/>
</dbReference>
<evidence type="ECO:0000256" key="2">
    <source>
        <dbReference type="SAM" id="MobiDB-lite"/>
    </source>
</evidence>
<feature type="compositionally biased region" description="Low complexity" evidence="2">
    <location>
        <begin position="66"/>
        <end position="75"/>
    </location>
</feature>
<keyword evidence="1" id="KW-0479">Metal-binding</keyword>
<feature type="domain" description="CCHC-type" evidence="3">
    <location>
        <begin position="103"/>
        <end position="118"/>
    </location>
</feature>
<dbReference type="SUPFAM" id="SSF57756">
    <property type="entry name" value="Retrovirus zinc finger-like domains"/>
    <property type="match status" value="4"/>
</dbReference>
<evidence type="ECO:0000313" key="4">
    <source>
        <dbReference type="EMBL" id="ELQ42833.1"/>
    </source>
</evidence>
<keyword evidence="1" id="KW-0862">Zinc</keyword>
<feature type="domain" description="CCHC-type" evidence="3">
    <location>
        <begin position="322"/>
        <end position="337"/>
    </location>
</feature>
<feature type="domain" description="CCHC-type" evidence="3">
    <location>
        <begin position="299"/>
        <end position="312"/>
    </location>
</feature>
<dbReference type="EMBL" id="JH793663">
    <property type="protein sequence ID" value="ELQ42833.1"/>
    <property type="molecule type" value="Genomic_DNA"/>
</dbReference>
<feature type="domain" description="CCHC-type" evidence="3">
    <location>
        <begin position="271"/>
        <end position="287"/>
    </location>
</feature>
<dbReference type="SMART" id="SM00343">
    <property type="entry name" value="ZnF_C2HC"/>
    <property type="match status" value="9"/>
</dbReference>
<feature type="region of interest" description="Disordered" evidence="2">
    <location>
        <begin position="439"/>
        <end position="487"/>
    </location>
</feature>
<dbReference type="AlphaFoldDB" id="A0AA97PQC9"/>